<dbReference type="Gene3D" id="3.30.2310.20">
    <property type="entry name" value="RelE-like"/>
    <property type="match status" value="1"/>
</dbReference>
<dbReference type="Proteomes" id="UP001073227">
    <property type="component" value="Unassembled WGS sequence"/>
</dbReference>
<gene>
    <name evidence="3" type="ORF">OEG84_00965</name>
</gene>
<evidence type="ECO:0000256" key="2">
    <source>
        <dbReference type="ARBA" id="ARBA00022649"/>
    </source>
</evidence>
<dbReference type="InterPro" id="IPR035093">
    <property type="entry name" value="RelE/ParE_toxin_dom_sf"/>
</dbReference>
<accession>A0ABT3Z3H8</accession>
<dbReference type="Pfam" id="PF05016">
    <property type="entry name" value="ParE_toxin"/>
    <property type="match status" value="1"/>
</dbReference>
<keyword evidence="2" id="KW-1277">Toxin-antitoxin system</keyword>
<name>A0ABT3Z3H8_9HYPH</name>
<evidence type="ECO:0000256" key="1">
    <source>
        <dbReference type="ARBA" id="ARBA00006226"/>
    </source>
</evidence>
<dbReference type="InterPro" id="IPR051803">
    <property type="entry name" value="TA_system_RelE-like_toxin"/>
</dbReference>
<dbReference type="RefSeq" id="WP_267652004.1">
    <property type="nucleotide sequence ID" value="NZ_JAOVZR010000001.1"/>
</dbReference>
<protein>
    <submittedName>
        <fullName evidence="3">Type II toxin-antitoxin system RelE/ParE family toxin</fullName>
    </submittedName>
</protein>
<dbReference type="PANTHER" id="PTHR33755:SF6">
    <property type="entry name" value="PLASMID STABILIZATION SYSTEM PROTEIN"/>
    <property type="match status" value="1"/>
</dbReference>
<reference evidence="3" key="1">
    <citation type="submission" date="2022-10" db="EMBL/GenBank/DDBJ databases">
        <title>Hoeflea sp. G2-23, isolated from marine algae.</title>
        <authorList>
            <person name="Kristyanto S."/>
            <person name="Kim J.M."/>
            <person name="Jeon C.O."/>
        </authorList>
    </citation>
    <scope>NUCLEOTIDE SEQUENCE</scope>
    <source>
        <strain evidence="3">G2-23</strain>
    </source>
</reference>
<dbReference type="InterPro" id="IPR007712">
    <property type="entry name" value="RelE/ParE_toxin"/>
</dbReference>
<keyword evidence="4" id="KW-1185">Reference proteome</keyword>
<organism evidence="3 4">
    <name type="scientific">Hoeflea algicola</name>
    <dbReference type="NCBI Taxonomy" id="2983763"/>
    <lineage>
        <taxon>Bacteria</taxon>
        <taxon>Pseudomonadati</taxon>
        <taxon>Pseudomonadota</taxon>
        <taxon>Alphaproteobacteria</taxon>
        <taxon>Hyphomicrobiales</taxon>
        <taxon>Rhizobiaceae</taxon>
        <taxon>Hoeflea</taxon>
    </lineage>
</organism>
<evidence type="ECO:0000313" key="4">
    <source>
        <dbReference type="Proteomes" id="UP001073227"/>
    </source>
</evidence>
<sequence length="95" mass="10541">MAEARLSPRAEQDIRDIWRNIAVDNEPAADALLRRMLEKADLAATQPDMGAARPELSPTARTLIEGNYILIYEPMAYGSLVVAIVHGGRNPQNWL</sequence>
<dbReference type="PANTHER" id="PTHR33755">
    <property type="entry name" value="TOXIN PARE1-RELATED"/>
    <property type="match status" value="1"/>
</dbReference>
<proteinExistence type="inferred from homology"/>
<comment type="caution">
    <text evidence="3">The sequence shown here is derived from an EMBL/GenBank/DDBJ whole genome shotgun (WGS) entry which is preliminary data.</text>
</comment>
<dbReference type="EMBL" id="JAOVZR010000001">
    <property type="protein sequence ID" value="MCY0146325.1"/>
    <property type="molecule type" value="Genomic_DNA"/>
</dbReference>
<comment type="similarity">
    <text evidence="1">Belongs to the RelE toxin family.</text>
</comment>
<evidence type="ECO:0000313" key="3">
    <source>
        <dbReference type="EMBL" id="MCY0146325.1"/>
    </source>
</evidence>